<evidence type="ECO:0000313" key="2">
    <source>
        <dbReference type="EMBL" id="GFR93318.1"/>
    </source>
</evidence>
<accession>A0AAV4H8B6</accession>
<proteinExistence type="predicted"/>
<reference evidence="2 3" key="1">
    <citation type="journal article" date="2021" name="Elife">
        <title>Chloroplast acquisition without the gene transfer in kleptoplastic sea slugs, Plakobranchus ocellatus.</title>
        <authorList>
            <person name="Maeda T."/>
            <person name="Takahashi S."/>
            <person name="Yoshida T."/>
            <person name="Shimamura S."/>
            <person name="Takaki Y."/>
            <person name="Nagai Y."/>
            <person name="Toyoda A."/>
            <person name="Suzuki Y."/>
            <person name="Arimoto A."/>
            <person name="Ishii H."/>
            <person name="Satoh N."/>
            <person name="Nishiyama T."/>
            <person name="Hasebe M."/>
            <person name="Maruyama T."/>
            <person name="Minagawa J."/>
            <person name="Obokata J."/>
            <person name="Shigenobu S."/>
        </authorList>
    </citation>
    <scope>NUCLEOTIDE SEQUENCE [LARGE SCALE GENOMIC DNA]</scope>
</reference>
<dbReference type="AlphaFoldDB" id="A0AAV4H8B6"/>
<name>A0AAV4H8B6_9GAST</name>
<gene>
    <name evidence="2" type="ORF">ElyMa_000889400</name>
</gene>
<organism evidence="2 3">
    <name type="scientific">Elysia marginata</name>
    <dbReference type="NCBI Taxonomy" id="1093978"/>
    <lineage>
        <taxon>Eukaryota</taxon>
        <taxon>Metazoa</taxon>
        <taxon>Spiralia</taxon>
        <taxon>Lophotrochozoa</taxon>
        <taxon>Mollusca</taxon>
        <taxon>Gastropoda</taxon>
        <taxon>Heterobranchia</taxon>
        <taxon>Euthyneura</taxon>
        <taxon>Panpulmonata</taxon>
        <taxon>Sacoglossa</taxon>
        <taxon>Placobranchoidea</taxon>
        <taxon>Plakobranchidae</taxon>
        <taxon>Elysia</taxon>
    </lineage>
</organism>
<evidence type="ECO:0000313" key="3">
    <source>
        <dbReference type="Proteomes" id="UP000762676"/>
    </source>
</evidence>
<dbReference type="EMBL" id="BMAT01001837">
    <property type="protein sequence ID" value="GFR93318.1"/>
    <property type="molecule type" value="Genomic_DNA"/>
</dbReference>
<dbReference type="Proteomes" id="UP000762676">
    <property type="component" value="Unassembled WGS sequence"/>
</dbReference>
<protein>
    <submittedName>
        <fullName evidence="2">Uncharacterized protein</fullName>
    </submittedName>
</protein>
<keyword evidence="3" id="KW-1185">Reference proteome</keyword>
<evidence type="ECO:0000256" key="1">
    <source>
        <dbReference type="SAM" id="MobiDB-lite"/>
    </source>
</evidence>
<feature type="region of interest" description="Disordered" evidence="1">
    <location>
        <begin position="51"/>
        <end position="80"/>
    </location>
</feature>
<sequence length="139" mass="15379">MSKRTRLPTCLSASEPGDCWASAQCPVLGPAARFGSGSGDCFRFTERLNKGDKQRKPSTLHVRRNEHNTKDSVARKQTGRVGFHPKCKGISMCAVPAVKKMYFHALNVPKAFGRDSCFFLGYVCSNGLRVKNFVLLILL</sequence>
<comment type="caution">
    <text evidence="2">The sequence shown here is derived from an EMBL/GenBank/DDBJ whole genome shotgun (WGS) entry which is preliminary data.</text>
</comment>
<feature type="compositionally biased region" description="Basic and acidic residues" evidence="1">
    <location>
        <begin position="63"/>
        <end position="74"/>
    </location>
</feature>